<name>A0A8H6YZ56_9AGAR</name>
<keyword evidence="1" id="KW-0809">Transit peptide</keyword>
<dbReference type="InterPro" id="IPR023214">
    <property type="entry name" value="HAD_sf"/>
</dbReference>
<keyword evidence="1" id="KW-0813">Transport</keyword>
<keyword evidence="5" id="KW-1185">Reference proteome</keyword>
<evidence type="ECO:0000313" key="4">
    <source>
        <dbReference type="EMBL" id="KAF7369188.1"/>
    </source>
</evidence>
<feature type="region of interest" description="Disordered" evidence="2">
    <location>
        <begin position="159"/>
        <end position="194"/>
    </location>
</feature>
<dbReference type="Proteomes" id="UP000620124">
    <property type="component" value="Unassembled WGS sequence"/>
</dbReference>
<evidence type="ECO:0000256" key="2">
    <source>
        <dbReference type="SAM" id="MobiDB-lite"/>
    </source>
</evidence>
<comment type="similarity">
    <text evidence="1">Belongs to the TIM50 family.</text>
</comment>
<organism evidence="4 5">
    <name type="scientific">Mycena venus</name>
    <dbReference type="NCBI Taxonomy" id="2733690"/>
    <lineage>
        <taxon>Eukaryota</taxon>
        <taxon>Fungi</taxon>
        <taxon>Dikarya</taxon>
        <taxon>Basidiomycota</taxon>
        <taxon>Agaricomycotina</taxon>
        <taxon>Agaricomycetes</taxon>
        <taxon>Agaricomycetidae</taxon>
        <taxon>Agaricales</taxon>
        <taxon>Marasmiineae</taxon>
        <taxon>Mycenaceae</taxon>
        <taxon>Mycena</taxon>
    </lineage>
</organism>
<dbReference type="EMBL" id="JACAZI010000002">
    <property type="protein sequence ID" value="KAF7369188.1"/>
    <property type="molecule type" value="Genomic_DNA"/>
</dbReference>
<sequence>MSQAPKKLLILDLNGTLLLRSKRTRSGPSVPNLGTRSRLVHPRPYLNTFKEYIFHPATMQWLDTMVWSSAQPPSVADMVNHCFGLQQRKFLAIWARDTMGLPPALYQTQTSPNPGPPSPEHSRHTTLLLDDSARKAHLHPHNHVCVREYLQETRRHDLEVLGRSNSKPPPADSKPKKRGKSKSKTEKAPEPELAVSELPVDVDVSPAWLLESPKYDETLLAVVGILETVKTLPNVAEWIGGGGLLAKEVKEAVVVDSERISKEEESDSPDSLAPQLAALKLAQAQELWFNSEATVTHWVDRGVHALEALQIPVVAGIRGGDLVPPSRT</sequence>
<reference evidence="4" key="1">
    <citation type="submission" date="2020-05" db="EMBL/GenBank/DDBJ databases">
        <title>Mycena genomes resolve the evolution of fungal bioluminescence.</title>
        <authorList>
            <person name="Tsai I.J."/>
        </authorList>
    </citation>
    <scope>NUCLEOTIDE SEQUENCE</scope>
    <source>
        <strain evidence="4">CCC161011</strain>
    </source>
</reference>
<accession>A0A8H6YZ56</accession>
<comment type="subcellular location">
    <subcellularLocation>
        <location evidence="1">Mitochondrion inner membrane</location>
        <topology evidence="1">Single-pass membrane protein</topology>
    </subcellularLocation>
</comment>
<dbReference type="Pfam" id="PF03031">
    <property type="entry name" value="NIF"/>
    <property type="match status" value="1"/>
</dbReference>
<dbReference type="InterPro" id="IPR036412">
    <property type="entry name" value="HAD-like_sf"/>
</dbReference>
<dbReference type="GO" id="GO:0005744">
    <property type="term" value="C:TIM23 mitochondrial import inner membrane translocase complex"/>
    <property type="evidence" value="ECO:0007669"/>
    <property type="project" value="UniProtKB-UniRule"/>
</dbReference>
<dbReference type="SMART" id="SM00577">
    <property type="entry name" value="CPDc"/>
    <property type="match status" value="1"/>
</dbReference>
<comment type="function">
    <text evidence="1">Essential component of the TIM23 complex, a complex that mediates the translocation of transit peptide-containing proteins across the mitochondrial inner membrane.</text>
</comment>
<dbReference type="InterPro" id="IPR004274">
    <property type="entry name" value="FCP1_dom"/>
</dbReference>
<gene>
    <name evidence="4" type="ORF">MVEN_00246000</name>
</gene>
<feature type="domain" description="FCP1 homology" evidence="3">
    <location>
        <begin position="5"/>
        <end position="156"/>
    </location>
</feature>
<dbReference type="OrthoDB" id="1711508at2759"/>
<dbReference type="GO" id="GO:0015031">
    <property type="term" value="P:protein transport"/>
    <property type="evidence" value="ECO:0007669"/>
    <property type="project" value="UniProtKB-KW"/>
</dbReference>
<dbReference type="AlphaFoldDB" id="A0A8H6YZ56"/>
<keyword evidence="1" id="KW-0653">Protein transport</keyword>
<protein>
    <recommendedName>
        <fullName evidence="1">Mitochondrial import inner membrane translocase subunit TIM50</fullName>
    </recommendedName>
</protein>
<dbReference type="Gene3D" id="3.40.50.1000">
    <property type="entry name" value="HAD superfamily/HAD-like"/>
    <property type="match status" value="1"/>
</dbReference>
<feature type="region of interest" description="Disordered" evidence="2">
    <location>
        <begin position="104"/>
        <end position="124"/>
    </location>
</feature>
<evidence type="ECO:0000313" key="5">
    <source>
        <dbReference type="Proteomes" id="UP000620124"/>
    </source>
</evidence>
<evidence type="ECO:0000256" key="1">
    <source>
        <dbReference type="RuleBase" id="RU365079"/>
    </source>
</evidence>
<proteinExistence type="inferred from homology"/>
<dbReference type="InterPro" id="IPR050365">
    <property type="entry name" value="TIM50"/>
</dbReference>
<evidence type="ECO:0000259" key="3">
    <source>
        <dbReference type="SMART" id="SM00577"/>
    </source>
</evidence>
<dbReference type="PANTHER" id="PTHR12210">
    <property type="entry name" value="DULLARD PROTEIN PHOSPHATASE"/>
    <property type="match status" value="1"/>
</dbReference>
<keyword evidence="1" id="KW-0811">Translocation</keyword>
<keyword evidence="1" id="KW-0496">Mitochondrion</keyword>
<dbReference type="SUPFAM" id="SSF56784">
    <property type="entry name" value="HAD-like"/>
    <property type="match status" value="1"/>
</dbReference>
<comment type="caution">
    <text evidence="4">The sequence shown here is derived from an EMBL/GenBank/DDBJ whole genome shotgun (WGS) entry which is preliminary data.</text>
</comment>
<comment type="subunit">
    <text evidence="1">Component of the TIM23 complex.</text>
</comment>